<evidence type="ECO:0000313" key="2">
    <source>
        <dbReference type="Proteomes" id="UP000034235"/>
    </source>
</evidence>
<evidence type="ECO:0000313" key="1">
    <source>
        <dbReference type="EMBL" id="KKQ67151.1"/>
    </source>
</evidence>
<proteinExistence type="predicted"/>
<gene>
    <name evidence="1" type="ORF">US86_C0001G0078</name>
</gene>
<dbReference type="Proteomes" id="UP000034235">
    <property type="component" value="Unassembled WGS sequence"/>
</dbReference>
<sequence>MFKFCPNCATEIKEKINPKGFDDILGVQWVPIKKDSNFAFPGLMYPAVDALR</sequence>
<reference evidence="1 2" key="1">
    <citation type="journal article" date="2015" name="Nature">
        <title>rRNA introns, odd ribosomes, and small enigmatic genomes across a large radiation of phyla.</title>
        <authorList>
            <person name="Brown C.T."/>
            <person name="Hug L.A."/>
            <person name="Thomas B.C."/>
            <person name="Sharon I."/>
            <person name="Castelle C.J."/>
            <person name="Singh A."/>
            <person name="Wilkins M.J."/>
            <person name="Williams K.H."/>
            <person name="Banfield J.F."/>
        </authorList>
    </citation>
    <scope>NUCLEOTIDE SEQUENCE [LARGE SCALE GENOMIC DNA]</scope>
</reference>
<dbReference type="AlphaFoldDB" id="A0A0G0MQH0"/>
<protein>
    <submittedName>
        <fullName evidence="1">Uncharacterized protein</fullName>
    </submittedName>
</protein>
<organism evidence="1 2">
    <name type="scientific">Candidatus Daviesbacteria bacterium GW2011_GWA2_38_24</name>
    <dbReference type="NCBI Taxonomy" id="1618422"/>
    <lineage>
        <taxon>Bacteria</taxon>
        <taxon>Candidatus Daviesiibacteriota</taxon>
    </lineage>
</organism>
<accession>A0A0G0MQH0</accession>
<dbReference type="EMBL" id="LBUP01000001">
    <property type="protein sequence ID" value="KKQ67151.1"/>
    <property type="molecule type" value="Genomic_DNA"/>
</dbReference>
<name>A0A0G0MQH0_9BACT</name>
<comment type="caution">
    <text evidence="1">The sequence shown here is derived from an EMBL/GenBank/DDBJ whole genome shotgun (WGS) entry which is preliminary data.</text>
</comment>